<gene>
    <name evidence="1" type="ORF">SAMN06265353_0827</name>
</gene>
<protein>
    <submittedName>
        <fullName evidence="1">Uncharacterized protein</fullName>
    </submittedName>
</protein>
<evidence type="ECO:0000313" key="2">
    <source>
        <dbReference type="Proteomes" id="UP000218627"/>
    </source>
</evidence>
<organism evidence="1 2">
    <name type="scientific">Hydrogenobacter hydrogenophilus</name>
    <dbReference type="NCBI Taxonomy" id="35835"/>
    <lineage>
        <taxon>Bacteria</taxon>
        <taxon>Pseudomonadati</taxon>
        <taxon>Aquificota</taxon>
        <taxon>Aquificia</taxon>
        <taxon>Aquificales</taxon>
        <taxon>Aquificaceae</taxon>
        <taxon>Hydrogenobacter</taxon>
    </lineage>
</organism>
<evidence type="ECO:0000313" key="1">
    <source>
        <dbReference type="EMBL" id="SNZ13639.1"/>
    </source>
</evidence>
<keyword evidence="2" id="KW-1185">Reference proteome</keyword>
<dbReference type="OrthoDB" id="13562at2"/>
<sequence>MILNLLKLYEDTIKDGDHTPVPLEPEPVQVGQVRAFSMIPEERFLVLEELDNDLFLVVPVSSYLQLLTTDPLPPLYEWRGLRLALAPIWYHIRKEIIENYSRKLFIIKDLTSAKNYIKSVQRQNLPWYTKKFLHLNAKRWANLVLVSLLKDVWEREEELYIQRVQGDTSKLLTPLALAAHSKYKRGENYFAVFEEDRLRLYLPVDYLGKRISVRIKDELIFEGTLESVILEIMGDFRGFEEDLHVVQL</sequence>
<dbReference type="EMBL" id="OBEN01000003">
    <property type="protein sequence ID" value="SNZ13639.1"/>
    <property type="molecule type" value="Genomic_DNA"/>
</dbReference>
<reference evidence="2" key="1">
    <citation type="submission" date="2017-09" db="EMBL/GenBank/DDBJ databases">
        <authorList>
            <person name="Varghese N."/>
            <person name="Submissions S."/>
        </authorList>
    </citation>
    <scope>NUCLEOTIDE SEQUENCE [LARGE SCALE GENOMIC DNA]</scope>
    <source>
        <strain evidence="2">DSM 2913</strain>
    </source>
</reference>
<proteinExistence type="predicted"/>
<dbReference type="AlphaFoldDB" id="A0A285NW27"/>
<dbReference type="RefSeq" id="WP_096601468.1">
    <property type="nucleotide sequence ID" value="NZ_OBEN01000003.1"/>
</dbReference>
<name>A0A285NW27_9AQUI</name>
<accession>A0A285NW27</accession>
<dbReference type="Proteomes" id="UP000218627">
    <property type="component" value="Unassembled WGS sequence"/>
</dbReference>